<gene>
    <name evidence="1" type="ORF">MRB53_024501</name>
</gene>
<name>A0ACC2LCY1_PERAE</name>
<evidence type="ECO:0000313" key="1">
    <source>
        <dbReference type="EMBL" id="KAJ8631178.1"/>
    </source>
</evidence>
<keyword evidence="2" id="KW-1185">Reference proteome</keyword>
<dbReference type="Proteomes" id="UP001234297">
    <property type="component" value="Chromosome 7"/>
</dbReference>
<protein>
    <submittedName>
        <fullName evidence="1">Uncharacterized protein</fullName>
    </submittedName>
</protein>
<comment type="caution">
    <text evidence="1">The sequence shown here is derived from an EMBL/GenBank/DDBJ whole genome shotgun (WGS) entry which is preliminary data.</text>
</comment>
<organism evidence="1 2">
    <name type="scientific">Persea americana</name>
    <name type="common">Avocado</name>
    <dbReference type="NCBI Taxonomy" id="3435"/>
    <lineage>
        <taxon>Eukaryota</taxon>
        <taxon>Viridiplantae</taxon>
        <taxon>Streptophyta</taxon>
        <taxon>Embryophyta</taxon>
        <taxon>Tracheophyta</taxon>
        <taxon>Spermatophyta</taxon>
        <taxon>Magnoliopsida</taxon>
        <taxon>Magnoliidae</taxon>
        <taxon>Laurales</taxon>
        <taxon>Lauraceae</taxon>
        <taxon>Persea</taxon>
    </lineage>
</organism>
<sequence length="477" mass="54590">MWWESLNSVLPKRNGGCVIVTTRKLEVAASMEVDQNHIHRVKTLSDDDSWSLFTKIAFARTDGKCCNPDLEHFGKEIVARCEGLPLAITAVGGMMLAKGDSVHEWRRISMHLKDEMAEHKKGMLVMSSLELSYEELPSHLKSCFLFFAMYPEDFHISIDEIISRMHDIVRDMVIKIARDENFTSFDEKKRPIFNMQHRRVGISRYSAIESSESKVVKNSITGSKLRPLFALNIEKLLDLKWLRVLYLSSSKTMINEEILRKDSLDGIGSLQHLVYLQIGFCALEKLPDSVGDLANLQLLDLHRWPNLKMLPPSIIKLGELKVLSELQNLRVLLIEIDINNNDESNALIYKLNHQFCPLQDLEELRLIEFPGESTPIWLNPMTFPSFRFLGIFGGKLTHMGPGLWERENAVWKIEVLVLDDLFELESSSSKFSEAMPSLRKLEAFHRSKLFKSFASDVSEHDQVQTKKADDTSNVSQV</sequence>
<evidence type="ECO:0000313" key="2">
    <source>
        <dbReference type="Proteomes" id="UP001234297"/>
    </source>
</evidence>
<dbReference type="EMBL" id="CM056815">
    <property type="protein sequence ID" value="KAJ8631178.1"/>
    <property type="molecule type" value="Genomic_DNA"/>
</dbReference>
<accession>A0ACC2LCY1</accession>
<reference evidence="1 2" key="1">
    <citation type="journal article" date="2022" name="Hortic Res">
        <title>A haplotype resolved chromosomal level avocado genome allows analysis of novel avocado genes.</title>
        <authorList>
            <person name="Nath O."/>
            <person name="Fletcher S.J."/>
            <person name="Hayward A."/>
            <person name="Shaw L.M."/>
            <person name="Masouleh A.K."/>
            <person name="Furtado A."/>
            <person name="Henry R.J."/>
            <person name="Mitter N."/>
        </authorList>
    </citation>
    <scope>NUCLEOTIDE SEQUENCE [LARGE SCALE GENOMIC DNA]</scope>
    <source>
        <strain evidence="2">cv. Hass</strain>
    </source>
</reference>
<proteinExistence type="predicted"/>